<keyword evidence="1" id="KW-0433">Leucine-rich repeat</keyword>
<keyword evidence="2" id="KW-0677">Repeat</keyword>
<dbReference type="InterPro" id="IPR032675">
    <property type="entry name" value="LRR_dom_sf"/>
</dbReference>
<proteinExistence type="predicted"/>
<dbReference type="InterPro" id="IPR001611">
    <property type="entry name" value="Leu-rich_rpt"/>
</dbReference>
<dbReference type="PANTHER" id="PTHR18849">
    <property type="entry name" value="LEUCINE RICH REPEAT PROTEIN"/>
    <property type="match status" value="1"/>
</dbReference>
<gene>
    <name evidence="3" type="ORF">TeGR_g4125</name>
</gene>
<evidence type="ECO:0000313" key="3">
    <source>
        <dbReference type="EMBL" id="GMI51148.1"/>
    </source>
</evidence>
<organism evidence="3 4">
    <name type="scientific">Tetraparma gracilis</name>
    <dbReference type="NCBI Taxonomy" id="2962635"/>
    <lineage>
        <taxon>Eukaryota</taxon>
        <taxon>Sar</taxon>
        <taxon>Stramenopiles</taxon>
        <taxon>Ochrophyta</taxon>
        <taxon>Bolidophyceae</taxon>
        <taxon>Parmales</taxon>
        <taxon>Triparmaceae</taxon>
        <taxon>Tetraparma</taxon>
    </lineage>
</organism>
<evidence type="ECO:0000256" key="2">
    <source>
        <dbReference type="ARBA" id="ARBA00022737"/>
    </source>
</evidence>
<dbReference type="EMBL" id="BRYB01006534">
    <property type="protein sequence ID" value="GMI51148.1"/>
    <property type="molecule type" value="Genomic_DNA"/>
</dbReference>
<dbReference type="PROSITE" id="PS51450">
    <property type="entry name" value="LRR"/>
    <property type="match status" value="1"/>
</dbReference>
<evidence type="ECO:0000313" key="4">
    <source>
        <dbReference type="Proteomes" id="UP001165060"/>
    </source>
</evidence>
<accession>A0ABQ6NAF1</accession>
<comment type="caution">
    <text evidence="3">The sequence shown here is derived from an EMBL/GenBank/DDBJ whole genome shotgun (WGS) entry which is preliminary data.</text>
</comment>
<dbReference type="Gene3D" id="3.80.10.10">
    <property type="entry name" value="Ribonuclease Inhibitor"/>
    <property type="match status" value="1"/>
</dbReference>
<sequence length="88" mass="10259">MNITRELIRKRAEHNEGMISTLEELTLHQEELTSIDACLGQSCRQIKILLLQNNIIGRMENLRHMKTLEYLNLALNNIARIEGLERCE</sequence>
<dbReference type="Proteomes" id="UP001165060">
    <property type="component" value="Unassembled WGS sequence"/>
</dbReference>
<dbReference type="SUPFAM" id="SSF52058">
    <property type="entry name" value="L domain-like"/>
    <property type="match status" value="1"/>
</dbReference>
<name>A0ABQ6NAF1_9STRA</name>
<protein>
    <submittedName>
        <fullName evidence="3">Uncharacterized protein</fullName>
    </submittedName>
</protein>
<feature type="non-terminal residue" evidence="3">
    <location>
        <position position="88"/>
    </location>
</feature>
<dbReference type="PANTHER" id="PTHR18849:SF0">
    <property type="entry name" value="CILIA- AND FLAGELLA-ASSOCIATED PROTEIN 410-RELATED"/>
    <property type="match status" value="1"/>
</dbReference>
<keyword evidence="4" id="KW-1185">Reference proteome</keyword>
<reference evidence="3 4" key="1">
    <citation type="journal article" date="2023" name="Commun. Biol.">
        <title>Genome analysis of Parmales, the sister group of diatoms, reveals the evolutionary specialization of diatoms from phago-mixotrophs to photoautotrophs.</title>
        <authorList>
            <person name="Ban H."/>
            <person name="Sato S."/>
            <person name="Yoshikawa S."/>
            <person name="Yamada K."/>
            <person name="Nakamura Y."/>
            <person name="Ichinomiya M."/>
            <person name="Sato N."/>
            <person name="Blanc-Mathieu R."/>
            <person name="Endo H."/>
            <person name="Kuwata A."/>
            <person name="Ogata H."/>
        </authorList>
    </citation>
    <scope>NUCLEOTIDE SEQUENCE [LARGE SCALE GENOMIC DNA]</scope>
</reference>
<evidence type="ECO:0000256" key="1">
    <source>
        <dbReference type="ARBA" id="ARBA00022614"/>
    </source>
</evidence>